<reference evidence="1 2" key="1">
    <citation type="journal article" date="2021" name="Commun. Biol.">
        <title>The genome of Shorea leprosula (Dipterocarpaceae) highlights the ecological relevance of drought in aseasonal tropical rainforests.</title>
        <authorList>
            <person name="Ng K.K.S."/>
            <person name="Kobayashi M.J."/>
            <person name="Fawcett J.A."/>
            <person name="Hatakeyama M."/>
            <person name="Paape T."/>
            <person name="Ng C.H."/>
            <person name="Ang C.C."/>
            <person name="Tnah L.H."/>
            <person name="Lee C.T."/>
            <person name="Nishiyama T."/>
            <person name="Sese J."/>
            <person name="O'Brien M.J."/>
            <person name="Copetti D."/>
            <person name="Mohd Noor M.I."/>
            <person name="Ong R.C."/>
            <person name="Putra M."/>
            <person name="Sireger I.Z."/>
            <person name="Indrioko S."/>
            <person name="Kosugi Y."/>
            <person name="Izuno A."/>
            <person name="Isagi Y."/>
            <person name="Lee S.L."/>
            <person name="Shimizu K.K."/>
        </authorList>
    </citation>
    <scope>NUCLEOTIDE SEQUENCE [LARGE SCALE GENOMIC DNA]</scope>
    <source>
        <strain evidence="1">214</strain>
    </source>
</reference>
<protein>
    <submittedName>
        <fullName evidence="1">Uncharacterized protein</fullName>
    </submittedName>
</protein>
<sequence length="76" mass="8627">MIIMTIKVTSFIPSVDFYPVTDNPHIENEEYSNSNFGVLPKTKGINLRVVMGEGKMITWKLTNGMLDPILMRTLQP</sequence>
<accession>A0AAV5MN74</accession>
<dbReference type="AlphaFoldDB" id="A0AAV5MN74"/>
<gene>
    <name evidence="1" type="ORF">SLEP1_g58101</name>
</gene>
<name>A0AAV5MN74_9ROSI</name>
<proteinExistence type="predicted"/>
<dbReference type="EMBL" id="BPVZ01000500">
    <property type="protein sequence ID" value="GKV51443.1"/>
    <property type="molecule type" value="Genomic_DNA"/>
</dbReference>
<organism evidence="1 2">
    <name type="scientific">Rubroshorea leprosula</name>
    <dbReference type="NCBI Taxonomy" id="152421"/>
    <lineage>
        <taxon>Eukaryota</taxon>
        <taxon>Viridiplantae</taxon>
        <taxon>Streptophyta</taxon>
        <taxon>Embryophyta</taxon>
        <taxon>Tracheophyta</taxon>
        <taxon>Spermatophyta</taxon>
        <taxon>Magnoliopsida</taxon>
        <taxon>eudicotyledons</taxon>
        <taxon>Gunneridae</taxon>
        <taxon>Pentapetalae</taxon>
        <taxon>rosids</taxon>
        <taxon>malvids</taxon>
        <taxon>Malvales</taxon>
        <taxon>Dipterocarpaceae</taxon>
        <taxon>Rubroshorea</taxon>
    </lineage>
</organism>
<comment type="caution">
    <text evidence="1">The sequence shown here is derived from an EMBL/GenBank/DDBJ whole genome shotgun (WGS) entry which is preliminary data.</text>
</comment>
<keyword evidence="2" id="KW-1185">Reference proteome</keyword>
<dbReference type="Proteomes" id="UP001054252">
    <property type="component" value="Unassembled WGS sequence"/>
</dbReference>
<evidence type="ECO:0000313" key="1">
    <source>
        <dbReference type="EMBL" id="GKV51443.1"/>
    </source>
</evidence>
<evidence type="ECO:0000313" key="2">
    <source>
        <dbReference type="Proteomes" id="UP001054252"/>
    </source>
</evidence>